<protein>
    <submittedName>
        <fullName evidence="2">Uncharacterized protein</fullName>
    </submittedName>
</protein>
<organism evidence="2 3">
    <name type="scientific">Iris pallida</name>
    <name type="common">Sweet iris</name>
    <dbReference type="NCBI Taxonomy" id="29817"/>
    <lineage>
        <taxon>Eukaryota</taxon>
        <taxon>Viridiplantae</taxon>
        <taxon>Streptophyta</taxon>
        <taxon>Embryophyta</taxon>
        <taxon>Tracheophyta</taxon>
        <taxon>Spermatophyta</taxon>
        <taxon>Magnoliopsida</taxon>
        <taxon>Liliopsida</taxon>
        <taxon>Asparagales</taxon>
        <taxon>Iridaceae</taxon>
        <taxon>Iridoideae</taxon>
        <taxon>Irideae</taxon>
        <taxon>Iris</taxon>
    </lineage>
</organism>
<reference evidence="2" key="1">
    <citation type="journal article" date="2023" name="GigaByte">
        <title>Genome assembly of the bearded iris, Iris pallida Lam.</title>
        <authorList>
            <person name="Bruccoleri R.E."/>
            <person name="Oakeley E.J."/>
            <person name="Faust A.M.E."/>
            <person name="Altorfer M."/>
            <person name="Dessus-Babus S."/>
            <person name="Burckhardt D."/>
            <person name="Oertli M."/>
            <person name="Naumann U."/>
            <person name="Petersen F."/>
            <person name="Wong J."/>
        </authorList>
    </citation>
    <scope>NUCLEOTIDE SEQUENCE</scope>
    <source>
        <strain evidence="2">GSM-AAB239-AS_SAM_17_03QT</strain>
    </source>
</reference>
<accession>A0AAX6HCX9</accession>
<gene>
    <name evidence="2" type="ORF">M6B38_317895</name>
</gene>
<proteinExistence type="predicted"/>
<dbReference type="EMBL" id="JANAVB010010600">
    <property type="protein sequence ID" value="KAJ6838528.1"/>
    <property type="molecule type" value="Genomic_DNA"/>
</dbReference>
<feature type="region of interest" description="Disordered" evidence="1">
    <location>
        <begin position="1"/>
        <end position="59"/>
    </location>
</feature>
<name>A0AAX6HCX9_IRIPA</name>
<dbReference type="Proteomes" id="UP001140949">
    <property type="component" value="Unassembled WGS sequence"/>
</dbReference>
<evidence type="ECO:0000256" key="1">
    <source>
        <dbReference type="SAM" id="MobiDB-lite"/>
    </source>
</evidence>
<dbReference type="AlphaFoldDB" id="A0AAX6HCX9"/>
<feature type="compositionally biased region" description="Basic and acidic residues" evidence="1">
    <location>
        <begin position="21"/>
        <end position="30"/>
    </location>
</feature>
<dbReference type="PANTHER" id="PTHR34539:SF19">
    <property type="entry name" value="T6J4.11 PROTEIN"/>
    <property type="match status" value="1"/>
</dbReference>
<keyword evidence="3" id="KW-1185">Reference proteome</keyword>
<sequence>METKRSRSEEEELVEESVDSPEAKRIRADFILDILDDESRPDNDPPGSDSGPDTDLAIDDLYSVMRSLEEEIATTAFLPSSYPPSAPTPSDSNPNQPDLGFLLEASDDELGLPPPGGIAGPSDIVGGASDDVGFGKIWGFDDDFHLEFGFGSEEGDYNGSDDGPVIFDGGLFDCGGAPEFSDLTWRTEFLPAV</sequence>
<reference evidence="2" key="2">
    <citation type="submission" date="2023-04" db="EMBL/GenBank/DDBJ databases">
        <authorList>
            <person name="Bruccoleri R.E."/>
            <person name="Oakeley E.J."/>
            <person name="Faust A.-M."/>
            <person name="Dessus-Babus S."/>
            <person name="Altorfer M."/>
            <person name="Burckhardt D."/>
            <person name="Oertli M."/>
            <person name="Naumann U."/>
            <person name="Petersen F."/>
            <person name="Wong J."/>
        </authorList>
    </citation>
    <scope>NUCLEOTIDE SEQUENCE</scope>
    <source>
        <strain evidence="2">GSM-AAB239-AS_SAM_17_03QT</strain>
        <tissue evidence="2">Leaf</tissue>
    </source>
</reference>
<feature type="compositionally biased region" description="Acidic residues" evidence="1">
    <location>
        <begin position="9"/>
        <end position="19"/>
    </location>
</feature>
<dbReference type="PANTHER" id="PTHR34539">
    <property type="entry name" value="T6J4.11 PROTEIN"/>
    <property type="match status" value="1"/>
</dbReference>
<evidence type="ECO:0000313" key="3">
    <source>
        <dbReference type="Proteomes" id="UP001140949"/>
    </source>
</evidence>
<comment type="caution">
    <text evidence="2">The sequence shown here is derived from an EMBL/GenBank/DDBJ whole genome shotgun (WGS) entry which is preliminary data.</text>
</comment>
<evidence type="ECO:0000313" key="2">
    <source>
        <dbReference type="EMBL" id="KAJ6838528.1"/>
    </source>
</evidence>
<feature type="region of interest" description="Disordered" evidence="1">
    <location>
        <begin position="75"/>
        <end position="120"/>
    </location>
</feature>